<accession>A0ABM8BNH7</accession>
<proteinExistence type="predicted"/>
<keyword evidence="2" id="KW-1185">Reference proteome</keyword>
<gene>
    <name evidence="1" type="ORF">Vsou_16690</name>
</gene>
<reference evidence="2" key="1">
    <citation type="submission" date="2022-09" db="EMBL/GenBank/DDBJ databases">
        <title>Complete genome sequence of Vulcanisaeta souniana.</title>
        <authorList>
            <person name="Kato S."/>
            <person name="Itoh T."/>
            <person name="Ohkuma M."/>
        </authorList>
    </citation>
    <scope>NUCLEOTIDE SEQUENCE [LARGE SCALE GENOMIC DNA]</scope>
    <source>
        <strain evidence="2">JCM 11219</strain>
    </source>
</reference>
<name>A0ABM8BNH7_9CREN</name>
<evidence type="ECO:0000313" key="1">
    <source>
        <dbReference type="EMBL" id="BDR92576.1"/>
    </source>
</evidence>
<sequence length="192" mass="22463">MGSTYVVYLPWLVRLEDGKRYRIPLSLIMRGSRTHIFIIKIPPYRVHDVAMGLINKGFRQTMLAVSRGELYSLVMRIYGPWELHARIFNDGVIEAETEISREYVQHLIGPRFNIVYEIYDALRHFVDERMVCIKPMSRCISDVIENVRIELEAPRVLVPWKPIVAMVPSMAILPIISRFSFLHFLHLNNHSD</sequence>
<dbReference type="RefSeq" id="WP_054844097.1">
    <property type="nucleotide sequence ID" value="NZ_AP026830.1"/>
</dbReference>
<protein>
    <submittedName>
        <fullName evidence="1">Uncharacterized protein</fullName>
    </submittedName>
</protein>
<dbReference type="Proteomes" id="UP001060771">
    <property type="component" value="Chromosome"/>
</dbReference>
<organism evidence="1 2">
    <name type="scientific">Vulcanisaeta souniana JCM 11219</name>
    <dbReference type="NCBI Taxonomy" id="1293586"/>
    <lineage>
        <taxon>Archaea</taxon>
        <taxon>Thermoproteota</taxon>
        <taxon>Thermoprotei</taxon>
        <taxon>Thermoproteales</taxon>
        <taxon>Thermoproteaceae</taxon>
        <taxon>Vulcanisaeta</taxon>
    </lineage>
</organism>
<evidence type="ECO:0000313" key="2">
    <source>
        <dbReference type="Proteomes" id="UP001060771"/>
    </source>
</evidence>
<dbReference type="EMBL" id="AP026830">
    <property type="protein sequence ID" value="BDR92576.1"/>
    <property type="molecule type" value="Genomic_DNA"/>
</dbReference>
<dbReference type="GeneID" id="76207215"/>